<dbReference type="NCBIfam" id="NF041895">
    <property type="entry name" value="choice_anch_V"/>
    <property type="match status" value="1"/>
</dbReference>
<evidence type="ECO:0000256" key="1">
    <source>
        <dbReference type="SAM" id="MobiDB-lite"/>
    </source>
</evidence>
<dbReference type="InterPro" id="IPR021655">
    <property type="entry name" value="Put_metal-bd"/>
</dbReference>
<gene>
    <name evidence="3" type="ORF">BE21_14990</name>
</gene>
<evidence type="ECO:0000313" key="3">
    <source>
        <dbReference type="EMBL" id="KYG09963.1"/>
    </source>
</evidence>
<feature type="compositionally biased region" description="Gly residues" evidence="1">
    <location>
        <begin position="376"/>
        <end position="403"/>
    </location>
</feature>
<dbReference type="EMBL" id="JEME01000505">
    <property type="protein sequence ID" value="KYG09963.1"/>
    <property type="molecule type" value="Genomic_DNA"/>
</dbReference>
<reference evidence="3 4" key="1">
    <citation type="submission" date="2014-02" db="EMBL/GenBank/DDBJ databases">
        <title>The small core and large imbalanced accessory genome model reveals a collaborative survival strategy of Sorangium cellulosum strains in nature.</title>
        <authorList>
            <person name="Han K."/>
            <person name="Peng R."/>
            <person name="Blom J."/>
            <person name="Li Y.-Z."/>
        </authorList>
    </citation>
    <scope>NUCLEOTIDE SEQUENCE [LARGE SCALE GENOMIC DNA]</scope>
    <source>
        <strain evidence="3 4">So0007-03</strain>
    </source>
</reference>
<sequence>MRSTSLSSPTLSVSLALLTTLVASEAHARRGGTAVEGCNGCHTGGAAPTITIDHSPESPAAGEAVTLQVTIQSANINAGGVYLRTGTGRLAPIDGQGTHLIDDRQLVHSAPKRASGGVVRFDAQWIAPGAPGGVVVEVWAVAANGDNGSRGDGASAASAAFAYGCEGTTYYLDRDGDGYGDSGVPRVDCAQPADHAPRAGDCDDYSVNIHPEQGEACNGRDDNCDGQIDEDLAVTTQYEDSDGDGYGSLFGATVEAKCPPDGYAPSSNDCNDRSPDVHPDAVETCNLVDDDCDGRVDEGVREVCGVGMCAREAIACTPGSCTPGEPSPETCNALDDDCDGQTDEDPGLCAPGEGCPNGTCSGGTGGGTPGSTSAGSAGGGASGASSGGGAPDEGGDSGGGGGCAVDPRGGSPWRLLPLLAPLALLPLRRRRRAFTDVKAYRSSRGSRAE</sequence>
<organism evidence="3 4">
    <name type="scientific">Sorangium cellulosum</name>
    <name type="common">Polyangium cellulosum</name>
    <dbReference type="NCBI Taxonomy" id="56"/>
    <lineage>
        <taxon>Bacteria</taxon>
        <taxon>Pseudomonadati</taxon>
        <taxon>Myxococcota</taxon>
        <taxon>Polyangia</taxon>
        <taxon>Polyangiales</taxon>
        <taxon>Polyangiaceae</taxon>
        <taxon>Sorangium</taxon>
    </lineage>
</organism>
<evidence type="ECO:0000313" key="4">
    <source>
        <dbReference type="Proteomes" id="UP000075502"/>
    </source>
</evidence>
<comment type="caution">
    <text evidence="3">The sequence shown here is derived from an EMBL/GenBank/DDBJ whole genome shotgun (WGS) entry which is preliminary data.</text>
</comment>
<feature type="region of interest" description="Disordered" evidence="1">
    <location>
        <begin position="366"/>
        <end position="410"/>
    </location>
</feature>
<dbReference type="Pfam" id="PF11617">
    <property type="entry name" value="Cu-binding_MopE"/>
    <property type="match status" value="3"/>
</dbReference>
<dbReference type="Proteomes" id="UP000075502">
    <property type="component" value="Unassembled WGS sequence"/>
</dbReference>
<feature type="chain" id="PRO_5007570299" evidence="2">
    <location>
        <begin position="29"/>
        <end position="449"/>
    </location>
</feature>
<dbReference type="AlphaFoldDB" id="A0A150TZ52"/>
<accession>A0A150TZ52</accession>
<feature type="signal peptide" evidence="2">
    <location>
        <begin position="1"/>
        <end position="28"/>
    </location>
</feature>
<keyword evidence="2" id="KW-0732">Signal</keyword>
<name>A0A150TZ52_SORCE</name>
<evidence type="ECO:0000256" key="2">
    <source>
        <dbReference type="SAM" id="SignalP"/>
    </source>
</evidence>
<protein>
    <submittedName>
        <fullName evidence="3">Uncharacterized protein</fullName>
    </submittedName>
</protein>
<proteinExistence type="predicted"/>